<name>A0A2S2QZM3_9HEMI</name>
<organism evidence="1">
    <name type="scientific">Sipha flava</name>
    <name type="common">yellow sugarcane aphid</name>
    <dbReference type="NCBI Taxonomy" id="143950"/>
    <lineage>
        <taxon>Eukaryota</taxon>
        <taxon>Metazoa</taxon>
        <taxon>Ecdysozoa</taxon>
        <taxon>Arthropoda</taxon>
        <taxon>Hexapoda</taxon>
        <taxon>Insecta</taxon>
        <taxon>Pterygota</taxon>
        <taxon>Neoptera</taxon>
        <taxon>Paraneoptera</taxon>
        <taxon>Hemiptera</taxon>
        <taxon>Sternorrhyncha</taxon>
        <taxon>Aphidomorpha</taxon>
        <taxon>Aphidoidea</taxon>
        <taxon>Aphididae</taxon>
        <taxon>Sipha</taxon>
    </lineage>
</organism>
<accession>A0A2S2QZM3</accession>
<reference evidence="1" key="1">
    <citation type="submission" date="2018-04" db="EMBL/GenBank/DDBJ databases">
        <title>Transcriptome assembly of Sipha flava.</title>
        <authorList>
            <person name="Scully E.D."/>
            <person name="Geib S.M."/>
            <person name="Palmer N.A."/>
            <person name="Koch K."/>
            <person name="Bradshaw J."/>
            <person name="Heng-Moss T."/>
            <person name="Sarath G."/>
        </authorList>
    </citation>
    <scope>NUCLEOTIDE SEQUENCE</scope>
</reference>
<protein>
    <recommendedName>
        <fullName evidence="2">Reverse transcriptase domain-containing protein</fullName>
    </recommendedName>
</protein>
<sequence>MFSQLFLDFSSPSGITSKRLTYRGLPQGICLICSSLFSLDFKALLYANDIVLFSSDKFLGRSVNILNNALNILSTKLSASFFTIAPEKSYFMIFTRKQITA</sequence>
<dbReference type="EMBL" id="GGMS01013993">
    <property type="protein sequence ID" value="MBY83196.1"/>
    <property type="molecule type" value="Transcribed_RNA"/>
</dbReference>
<evidence type="ECO:0000313" key="1">
    <source>
        <dbReference type="EMBL" id="MBY83196.1"/>
    </source>
</evidence>
<dbReference type="AlphaFoldDB" id="A0A2S2QZM3"/>
<evidence type="ECO:0008006" key="2">
    <source>
        <dbReference type="Google" id="ProtNLM"/>
    </source>
</evidence>
<proteinExistence type="predicted"/>
<gene>
    <name evidence="1" type="ORF">g.128999</name>
</gene>